<keyword evidence="3" id="KW-1185">Reference proteome</keyword>
<reference evidence="2 3" key="1">
    <citation type="journal article" date="2019" name="Sci. Rep.">
        <title>A high-quality genome of Eragrostis curvula grass provides insights into Poaceae evolution and supports new strategies to enhance forage quality.</title>
        <authorList>
            <person name="Carballo J."/>
            <person name="Santos B.A.C.M."/>
            <person name="Zappacosta D."/>
            <person name="Garbus I."/>
            <person name="Selva J.P."/>
            <person name="Gallo C.A."/>
            <person name="Diaz A."/>
            <person name="Albertini E."/>
            <person name="Caccamo M."/>
            <person name="Echenique V."/>
        </authorList>
    </citation>
    <scope>NUCLEOTIDE SEQUENCE [LARGE SCALE GENOMIC DNA]</scope>
    <source>
        <strain evidence="3">cv. Victoria</strain>
        <tissue evidence="2">Leaf</tissue>
    </source>
</reference>
<name>A0A5J9UMW7_9POAL</name>
<organism evidence="2 3">
    <name type="scientific">Eragrostis curvula</name>
    <name type="common">weeping love grass</name>
    <dbReference type="NCBI Taxonomy" id="38414"/>
    <lineage>
        <taxon>Eukaryota</taxon>
        <taxon>Viridiplantae</taxon>
        <taxon>Streptophyta</taxon>
        <taxon>Embryophyta</taxon>
        <taxon>Tracheophyta</taxon>
        <taxon>Spermatophyta</taxon>
        <taxon>Magnoliopsida</taxon>
        <taxon>Liliopsida</taxon>
        <taxon>Poales</taxon>
        <taxon>Poaceae</taxon>
        <taxon>PACMAD clade</taxon>
        <taxon>Chloridoideae</taxon>
        <taxon>Eragrostideae</taxon>
        <taxon>Eragrostidinae</taxon>
        <taxon>Eragrostis</taxon>
    </lineage>
</organism>
<dbReference type="Proteomes" id="UP000324897">
    <property type="component" value="Chromosome 2"/>
</dbReference>
<protein>
    <submittedName>
        <fullName evidence="2">Uncharacterized protein</fullName>
    </submittedName>
</protein>
<accession>A0A5J9UMW7</accession>
<gene>
    <name evidence="2" type="ORF">EJB05_27208</name>
</gene>
<keyword evidence="1" id="KW-0732">Signal</keyword>
<feature type="signal peptide" evidence="1">
    <location>
        <begin position="1"/>
        <end position="26"/>
    </location>
</feature>
<evidence type="ECO:0000256" key="1">
    <source>
        <dbReference type="SAM" id="SignalP"/>
    </source>
</evidence>
<sequence length="151" mass="16921">MARGSNRGLVMAALVALLLVSVVSMAAEMPWLEHPPNTDGSLTVLVLAVSDWDRLRPIHMWSGHCALYKAKACTRTQKEICTSNPLVLTERKEYGIRQYRYNADHAHDSCFVLDRYDPLFNLSTLPSRELAPWLAPEVATAATRTVLRTRA</sequence>
<evidence type="ECO:0000313" key="2">
    <source>
        <dbReference type="EMBL" id="TVU24754.1"/>
    </source>
</evidence>
<comment type="caution">
    <text evidence="2">The sequence shown here is derived from an EMBL/GenBank/DDBJ whole genome shotgun (WGS) entry which is preliminary data.</text>
</comment>
<proteinExistence type="predicted"/>
<feature type="non-terminal residue" evidence="2">
    <location>
        <position position="1"/>
    </location>
</feature>
<dbReference type="Gramene" id="TVU24754">
    <property type="protein sequence ID" value="TVU24754"/>
    <property type="gene ID" value="EJB05_27208"/>
</dbReference>
<evidence type="ECO:0000313" key="3">
    <source>
        <dbReference type="Proteomes" id="UP000324897"/>
    </source>
</evidence>
<feature type="chain" id="PRO_5023903683" evidence="1">
    <location>
        <begin position="27"/>
        <end position="151"/>
    </location>
</feature>
<dbReference type="AlphaFoldDB" id="A0A5J9UMW7"/>
<dbReference type="EMBL" id="RWGY01000013">
    <property type="protein sequence ID" value="TVU24754.1"/>
    <property type="molecule type" value="Genomic_DNA"/>
</dbReference>